<evidence type="ECO:0000313" key="4">
    <source>
        <dbReference type="EMBL" id="KGQ69642.1"/>
    </source>
</evidence>
<dbReference type="RefSeq" id="WP_034617348.1">
    <property type="nucleotide sequence ID" value="NZ_JSUM01000015.1"/>
</dbReference>
<keyword evidence="5" id="KW-1185">Reference proteome</keyword>
<reference evidence="4 5" key="1">
    <citation type="submission" date="2014-11" db="EMBL/GenBank/DDBJ databases">
        <title>Draft genome sequence of Chelonobacter oris 1662T, associated with respiratory disease in Hermann's Tortoises.</title>
        <authorList>
            <person name="Kudirkiene E."/>
            <person name="Hansen M.J."/>
            <person name="Bojesen A.M."/>
        </authorList>
    </citation>
    <scope>NUCLEOTIDE SEQUENCE [LARGE SCALE GENOMIC DNA]</scope>
    <source>
        <strain evidence="4 5">1662</strain>
    </source>
</reference>
<dbReference type="InterPro" id="IPR001279">
    <property type="entry name" value="Metallo-B-lactamas"/>
</dbReference>
<dbReference type="PANTHER" id="PTHR43546:SF9">
    <property type="entry name" value="L-ASCORBATE-6-PHOSPHATE LACTONASE ULAG-RELATED"/>
    <property type="match status" value="1"/>
</dbReference>
<sequence>MKKTLKLISTALFLSATVACGAFNGGVQQNSVEIQQIRNATMKITYADTTFLIDPMLSKKGAMPGFAGTPNSHLRNPLVELPLPVEEIVKADAIIVTHTHEDHWDTAAQQQIPKNIPIFAQHAADAKLIRDAGFTDVRLLSENSEFNGVRLIKTGGQHGTDEMMRMPQLKALLGEAAGVVFQAPQQKTIYLVGDTIWRPEVETALRRYQPEIVILNSGNAQVSGLKGSIIMDEQDVYRTSQVVPNADIVATHMEAVNHALLSRKALAEFVEQKGIAKQTHIPQDGETLQF</sequence>
<dbReference type="GO" id="GO:0016787">
    <property type="term" value="F:hydrolase activity"/>
    <property type="evidence" value="ECO:0007669"/>
    <property type="project" value="UniProtKB-KW"/>
</dbReference>
<feature type="signal peptide" evidence="2">
    <location>
        <begin position="1"/>
        <end position="21"/>
    </location>
</feature>
<dbReference type="Proteomes" id="UP000030380">
    <property type="component" value="Unassembled WGS sequence"/>
</dbReference>
<feature type="chain" id="PRO_5002008789" description="Metallo-beta-lactamase domain-containing protein" evidence="2">
    <location>
        <begin position="22"/>
        <end position="290"/>
    </location>
</feature>
<dbReference type="SUPFAM" id="SSF56281">
    <property type="entry name" value="Metallo-hydrolase/oxidoreductase"/>
    <property type="match status" value="1"/>
</dbReference>
<keyword evidence="2" id="KW-0732">Signal</keyword>
<dbReference type="InterPro" id="IPR050114">
    <property type="entry name" value="UPF0173_UPF0282_UlaG_hydrolase"/>
</dbReference>
<dbReference type="STRING" id="505317.OA57_10285"/>
<evidence type="ECO:0000259" key="3">
    <source>
        <dbReference type="Pfam" id="PF12706"/>
    </source>
</evidence>
<proteinExistence type="predicted"/>
<dbReference type="PANTHER" id="PTHR43546">
    <property type="entry name" value="UPF0173 METAL-DEPENDENT HYDROLASE MJ1163-RELATED"/>
    <property type="match status" value="1"/>
</dbReference>
<gene>
    <name evidence="4" type="ORF">OA57_10285</name>
</gene>
<protein>
    <recommendedName>
        <fullName evidence="3">Metallo-beta-lactamase domain-containing protein</fullName>
    </recommendedName>
</protein>
<dbReference type="EMBL" id="JSUM01000015">
    <property type="protein sequence ID" value="KGQ69642.1"/>
    <property type="molecule type" value="Genomic_DNA"/>
</dbReference>
<keyword evidence="1" id="KW-0378">Hydrolase</keyword>
<accession>A0A0A3APG0</accession>
<name>A0A0A3APG0_9PAST</name>
<dbReference type="OrthoDB" id="9805728at2"/>
<comment type="caution">
    <text evidence="4">The sequence shown here is derived from an EMBL/GenBank/DDBJ whole genome shotgun (WGS) entry which is preliminary data.</text>
</comment>
<evidence type="ECO:0000256" key="2">
    <source>
        <dbReference type="SAM" id="SignalP"/>
    </source>
</evidence>
<dbReference type="AlphaFoldDB" id="A0A0A3APG0"/>
<dbReference type="Gene3D" id="3.60.15.10">
    <property type="entry name" value="Ribonuclease Z/Hydroxyacylglutathione hydrolase-like"/>
    <property type="match status" value="1"/>
</dbReference>
<dbReference type="Pfam" id="PF12706">
    <property type="entry name" value="Lactamase_B_2"/>
    <property type="match status" value="1"/>
</dbReference>
<organism evidence="4 5">
    <name type="scientific">Chelonobacter oris</name>
    <dbReference type="NCBI Taxonomy" id="505317"/>
    <lineage>
        <taxon>Bacteria</taxon>
        <taxon>Pseudomonadati</taxon>
        <taxon>Pseudomonadota</taxon>
        <taxon>Gammaproteobacteria</taxon>
        <taxon>Pasteurellales</taxon>
        <taxon>Pasteurellaceae</taxon>
        <taxon>Chelonobacter</taxon>
    </lineage>
</organism>
<dbReference type="PROSITE" id="PS51257">
    <property type="entry name" value="PROKAR_LIPOPROTEIN"/>
    <property type="match status" value="1"/>
</dbReference>
<evidence type="ECO:0000313" key="5">
    <source>
        <dbReference type="Proteomes" id="UP000030380"/>
    </source>
</evidence>
<evidence type="ECO:0000256" key="1">
    <source>
        <dbReference type="ARBA" id="ARBA00022801"/>
    </source>
</evidence>
<feature type="domain" description="Metallo-beta-lactamase" evidence="3">
    <location>
        <begin position="50"/>
        <end position="253"/>
    </location>
</feature>
<dbReference type="InterPro" id="IPR036866">
    <property type="entry name" value="RibonucZ/Hydroxyglut_hydro"/>
</dbReference>